<dbReference type="GO" id="GO:0005576">
    <property type="term" value="C:extracellular region"/>
    <property type="evidence" value="ECO:0007669"/>
    <property type="project" value="UniProtKB-SubCell"/>
</dbReference>
<proteinExistence type="predicted"/>
<dbReference type="InterPro" id="IPR009030">
    <property type="entry name" value="Growth_fac_rcpt_cys_sf"/>
</dbReference>
<evidence type="ECO:0000259" key="6">
    <source>
        <dbReference type="PROSITE" id="PS51162"/>
    </source>
</evidence>
<keyword evidence="2" id="KW-0964">Secreted</keyword>
<comment type="caution">
    <text evidence="4">Lacks conserved residue(s) required for the propagation of feature annotation.</text>
</comment>
<accession>A0AAN9G944</accession>
<dbReference type="SUPFAM" id="SSF57184">
    <property type="entry name" value="Growth factor receptor domain"/>
    <property type="match status" value="1"/>
</dbReference>
<keyword evidence="5" id="KW-0732">Signal</keyword>
<keyword evidence="8" id="KW-1185">Reference proteome</keyword>
<dbReference type="PROSITE" id="PS51162">
    <property type="entry name" value="THYROGLOBULIN_1_2"/>
    <property type="match status" value="1"/>
</dbReference>
<evidence type="ECO:0000256" key="3">
    <source>
        <dbReference type="ARBA" id="ARBA00023157"/>
    </source>
</evidence>
<dbReference type="SMART" id="SM00211">
    <property type="entry name" value="TY"/>
    <property type="match status" value="1"/>
</dbReference>
<protein>
    <recommendedName>
        <fullName evidence="6">Thyroglobulin type-1 domain-containing protein</fullName>
    </recommendedName>
</protein>
<reference evidence="7 8" key="1">
    <citation type="submission" date="2024-02" db="EMBL/GenBank/DDBJ databases">
        <title>Chromosome-scale genome assembly of the rough periwinkle Littorina saxatilis.</title>
        <authorList>
            <person name="De Jode A."/>
            <person name="Faria R."/>
            <person name="Formenti G."/>
            <person name="Sims Y."/>
            <person name="Smith T.P."/>
            <person name="Tracey A."/>
            <person name="Wood J.M.D."/>
            <person name="Zagrodzka Z.B."/>
            <person name="Johannesson K."/>
            <person name="Butlin R.K."/>
            <person name="Leder E.H."/>
        </authorList>
    </citation>
    <scope>NUCLEOTIDE SEQUENCE [LARGE SCALE GENOMIC DNA]</scope>
    <source>
        <strain evidence="7">Snail1</strain>
        <tissue evidence="7">Muscle</tissue>
    </source>
</reference>
<feature type="chain" id="PRO_5042876668" description="Thyroglobulin type-1 domain-containing protein" evidence="5">
    <location>
        <begin position="18"/>
        <end position="181"/>
    </location>
</feature>
<gene>
    <name evidence="7" type="ORF">V1264_003655</name>
</gene>
<keyword evidence="3 4" id="KW-1015">Disulfide bond</keyword>
<dbReference type="InterPro" id="IPR036857">
    <property type="entry name" value="Thyroglobulin_1_sf"/>
</dbReference>
<organism evidence="7 8">
    <name type="scientific">Littorina saxatilis</name>
    <dbReference type="NCBI Taxonomy" id="31220"/>
    <lineage>
        <taxon>Eukaryota</taxon>
        <taxon>Metazoa</taxon>
        <taxon>Spiralia</taxon>
        <taxon>Lophotrochozoa</taxon>
        <taxon>Mollusca</taxon>
        <taxon>Gastropoda</taxon>
        <taxon>Caenogastropoda</taxon>
        <taxon>Littorinimorpha</taxon>
        <taxon>Littorinoidea</taxon>
        <taxon>Littorinidae</taxon>
        <taxon>Littorina</taxon>
    </lineage>
</organism>
<comment type="caution">
    <text evidence="7">The sequence shown here is derived from an EMBL/GenBank/DDBJ whole genome shotgun (WGS) entry which is preliminary data.</text>
</comment>
<dbReference type="SUPFAM" id="SSF57610">
    <property type="entry name" value="Thyroglobulin type-1 domain"/>
    <property type="match status" value="1"/>
</dbReference>
<feature type="domain" description="Thyroglobulin type-1" evidence="6">
    <location>
        <begin position="117"/>
        <end position="181"/>
    </location>
</feature>
<evidence type="ECO:0000313" key="7">
    <source>
        <dbReference type="EMBL" id="KAK7099527.1"/>
    </source>
</evidence>
<feature type="signal peptide" evidence="5">
    <location>
        <begin position="1"/>
        <end position="17"/>
    </location>
</feature>
<comment type="subcellular location">
    <subcellularLocation>
        <location evidence="1">Secreted</location>
    </subcellularLocation>
</comment>
<evidence type="ECO:0000313" key="8">
    <source>
        <dbReference type="Proteomes" id="UP001374579"/>
    </source>
</evidence>
<dbReference type="PROSITE" id="PS00484">
    <property type="entry name" value="THYROGLOBULIN_1_1"/>
    <property type="match status" value="1"/>
</dbReference>
<evidence type="ECO:0000256" key="5">
    <source>
        <dbReference type="SAM" id="SignalP"/>
    </source>
</evidence>
<dbReference type="Proteomes" id="UP001374579">
    <property type="component" value="Unassembled WGS sequence"/>
</dbReference>
<sequence length="181" mass="19535">MLRIIAALSLLAGLSSAIVCLPEMCDSVKQPLLDCQGGVVKNGGFCGCTDVCAKIEGEDCQAEFMFGMIPSGQCDQGLHCVKQEHRAFGVGTCAQSHPDVDLGVIHHGVKREAGKVQTRCEQMRLSSMIIMVVYKGQWFPKCDTEGNFLPMQCDNTQHCFCVDKLMGTVQEGTKVLGAANC</sequence>
<dbReference type="Pfam" id="PF00086">
    <property type="entry name" value="Thyroglobulin_1"/>
    <property type="match status" value="1"/>
</dbReference>
<dbReference type="Gene3D" id="4.10.40.20">
    <property type="match status" value="1"/>
</dbReference>
<evidence type="ECO:0000256" key="2">
    <source>
        <dbReference type="ARBA" id="ARBA00022525"/>
    </source>
</evidence>
<dbReference type="InterPro" id="IPR000716">
    <property type="entry name" value="Thyroglobulin_1"/>
</dbReference>
<dbReference type="EMBL" id="JBAMIC010000012">
    <property type="protein sequence ID" value="KAK7099527.1"/>
    <property type="molecule type" value="Genomic_DNA"/>
</dbReference>
<evidence type="ECO:0000256" key="4">
    <source>
        <dbReference type="PROSITE-ProRule" id="PRU00500"/>
    </source>
</evidence>
<name>A0AAN9G944_9CAEN</name>
<dbReference type="CDD" id="cd00191">
    <property type="entry name" value="TY"/>
    <property type="match status" value="1"/>
</dbReference>
<evidence type="ECO:0000256" key="1">
    <source>
        <dbReference type="ARBA" id="ARBA00004613"/>
    </source>
</evidence>
<feature type="disulfide bond" evidence="4">
    <location>
        <begin position="161"/>
        <end position="181"/>
    </location>
</feature>
<dbReference type="AlphaFoldDB" id="A0AAN9G944"/>
<dbReference type="Gene3D" id="4.10.800.10">
    <property type="entry name" value="Thyroglobulin type-1"/>
    <property type="match status" value="1"/>
</dbReference>